<reference evidence="3 4" key="1">
    <citation type="journal article" date="2015" name="Stand. Genomic Sci.">
        <title>High quality draft genome sequence of the moderately halophilic bacterium Pontibacillus yanchengensis Y32(T) and comparison among Pontibacillus genomes.</title>
        <authorList>
            <person name="Huang J."/>
            <person name="Qiao Z.X."/>
            <person name="Tang J.W."/>
            <person name="Wang G."/>
        </authorList>
    </citation>
    <scope>NUCLEOTIDE SEQUENCE [LARGE SCALE GENOMIC DNA]</scope>
    <source>
        <strain evidence="3 4">Y32</strain>
    </source>
</reference>
<dbReference type="eggNOG" id="ENOG5032M8D">
    <property type="taxonomic scope" value="Bacteria"/>
</dbReference>
<dbReference type="Pfam" id="PF04545">
    <property type="entry name" value="Sigma70_r4"/>
    <property type="match status" value="1"/>
</dbReference>
<accession>A0A0A2TBR1</accession>
<organism evidence="3 4">
    <name type="scientific">Pontibacillus yanchengensis Y32</name>
    <dbReference type="NCBI Taxonomy" id="1385514"/>
    <lineage>
        <taxon>Bacteria</taxon>
        <taxon>Bacillati</taxon>
        <taxon>Bacillota</taxon>
        <taxon>Bacilli</taxon>
        <taxon>Bacillales</taxon>
        <taxon>Bacillaceae</taxon>
        <taxon>Pontibacillus</taxon>
    </lineage>
</organism>
<dbReference type="GO" id="GO:0006352">
    <property type="term" value="P:DNA-templated transcription initiation"/>
    <property type="evidence" value="ECO:0007669"/>
    <property type="project" value="InterPro"/>
</dbReference>
<dbReference type="SUPFAM" id="SSF88659">
    <property type="entry name" value="Sigma3 and sigma4 domains of RNA polymerase sigma factors"/>
    <property type="match status" value="1"/>
</dbReference>
<dbReference type="GO" id="GO:0003700">
    <property type="term" value="F:DNA-binding transcription factor activity"/>
    <property type="evidence" value="ECO:0007669"/>
    <property type="project" value="InterPro"/>
</dbReference>
<comment type="caution">
    <text evidence="3">The sequence shown here is derived from an EMBL/GenBank/DDBJ whole genome shotgun (WGS) entry which is preliminary data.</text>
</comment>
<evidence type="ECO:0000313" key="4">
    <source>
        <dbReference type="Proteomes" id="UP000030147"/>
    </source>
</evidence>
<gene>
    <name evidence="3" type="ORF">N782_18520</name>
</gene>
<dbReference type="InterPro" id="IPR044925">
    <property type="entry name" value="His-Me_finger_sf"/>
</dbReference>
<feature type="domain" description="HNH nuclease" evidence="2">
    <location>
        <begin position="91"/>
        <end position="119"/>
    </location>
</feature>
<name>A0A0A2TBR1_9BACI</name>
<protein>
    <recommendedName>
        <fullName evidence="5">HNH nuclease domain-containing protein</fullName>
    </recommendedName>
</protein>
<evidence type="ECO:0000313" key="3">
    <source>
        <dbReference type="EMBL" id="KGP71516.1"/>
    </source>
</evidence>
<dbReference type="STRING" id="1385514.N782_18520"/>
<dbReference type="Gene3D" id="1.10.10.60">
    <property type="entry name" value="Homeodomain-like"/>
    <property type="match status" value="1"/>
</dbReference>
<dbReference type="AlphaFoldDB" id="A0A0A2TBR1"/>
<dbReference type="InterPro" id="IPR013324">
    <property type="entry name" value="RNA_pol_sigma_r3/r4-like"/>
</dbReference>
<dbReference type="Gene3D" id="3.90.75.20">
    <property type="match status" value="1"/>
</dbReference>
<dbReference type="SUPFAM" id="SSF54060">
    <property type="entry name" value="His-Me finger endonucleases"/>
    <property type="match status" value="1"/>
</dbReference>
<dbReference type="InterPro" id="IPR003615">
    <property type="entry name" value="HNH_nuc"/>
</dbReference>
<proteinExistence type="predicted"/>
<sequence length="257" mass="29466">MIRLNAERLQHRVELVKEYMDLEGSNYNLEAGSLTIVKKVGQGSKKASISTDGYTNYSLRDGSRGKSYTVYLHHIVMILADPEEYIKQMSEGMTINHKSGDKTDNSLSNLEYMTLEDNQTHSYINGFGLNNRHRIEDLISYNDAYFILRSYYVDQESIKIIAKRTDLTEYAVRKIVRGKVFRGLKAMFSALNEDARKSANSTLSQAEARDILSLYYTSKMPQTEIAKRYNISRSSVAMICNGARWREVYKEFKQVGA</sequence>
<feature type="domain" description="RNA polymerase sigma-70 region 4" evidence="1">
    <location>
        <begin position="207"/>
        <end position="239"/>
    </location>
</feature>
<dbReference type="OrthoDB" id="6631788at2"/>
<dbReference type="Pfam" id="PF13392">
    <property type="entry name" value="HNH_3"/>
    <property type="match status" value="1"/>
</dbReference>
<evidence type="ECO:0000259" key="2">
    <source>
        <dbReference type="Pfam" id="PF13392"/>
    </source>
</evidence>
<evidence type="ECO:0008006" key="5">
    <source>
        <dbReference type="Google" id="ProtNLM"/>
    </source>
</evidence>
<keyword evidence="4" id="KW-1185">Reference proteome</keyword>
<dbReference type="InterPro" id="IPR007630">
    <property type="entry name" value="RNA_pol_sigma70_r4"/>
</dbReference>
<dbReference type="Proteomes" id="UP000030147">
    <property type="component" value="Unassembled WGS sequence"/>
</dbReference>
<dbReference type="RefSeq" id="WP_036822751.1">
    <property type="nucleotide sequence ID" value="NZ_AVBF01000060.1"/>
</dbReference>
<dbReference type="EMBL" id="AVBF01000060">
    <property type="protein sequence ID" value="KGP71516.1"/>
    <property type="molecule type" value="Genomic_DNA"/>
</dbReference>
<evidence type="ECO:0000259" key="1">
    <source>
        <dbReference type="Pfam" id="PF04545"/>
    </source>
</evidence>